<dbReference type="VEuPathDB" id="MicrosporidiaDB:CWI37_0799p0010"/>
<gene>
    <name evidence="1" type="ORF">CWI37_0799p0010</name>
</gene>
<dbReference type="SUPFAM" id="SSF52058">
    <property type="entry name" value="L domain-like"/>
    <property type="match status" value="1"/>
</dbReference>
<accession>A0A4Q9L280</accession>
<organism evidence="1 2">
    <name type="scientific">Hamiltosporidium tvaerminnensis</name>
    <dbReference type="NCBI Taxonomy" id="1176355"/>
    <lineage>
        <taxon>Eukaryota</taxon>
        <taxon>Fungi</taxon>
        <taxon>Fungi incertae sedis</taxon>
        <taxon>Microsporidia</taxon>
        <taxon>Dubosqiidae</taxon>
        <taxon>Hamiltosporidium</taxon>
    </lineage>
</organism>
<protein>
    <submittedName>
        <fullName evidence="1">Uncharacterized protein</fullName>
    </submittedName>
</protein>
<reference evidence="1 2" key="1">
    <citation type="submission" date="2017-12" db="EMBL/GenBank/DDBJ databases">
        <authorList>
            <person name="Pombert J.-F."/>
            <person name="Haag K.L."/>
            <person name="Ebert D."/>
        </authorList>
    </citation>
    <scope>NUCLEOTIDE SEQUENCE [LARGE SCALE GENOMIC DNA]</scope>
    <source>
        <strain evidence="1">FI-OER-3-3</strain>
    </source>
</reference>
<proteinExistence type="predicted"/>
<dbReference type="AlphaFoldDB" id="A0A4Q9L280"/>
<dbReference type="EMBL" id="PITJ01000799">
    <property type="protein sequence ID" value="TBU01125.1"/>
    <property type="molecule type" value="Genomic_DNA"/>
</dbReference>
<dbReference type="InterPro" id="IPR032675">
    <property type="entry name" value="LRR_dom_sf"/>
</dbReference>
<evidence type="ECO:0000313" key="1">
    <source>
        <dbReference type="EMBL" id="TBU01125.1"/>
    </source>
</evidence>
<sequence>MNISNMILYLRIGHNIKIMSIFLFICLFATLKADNPIVLHFYNESNEQESNLTRNKEEKECFSGFVKRRYNCFKHKECIDCINHTITNRKRFLLSFKLNNETEKRINIYIRSSLLKYSDFLYFLKSLNYIHDIKENLKVTDYVLLIHILDIFKFKKDEIFNQFVRITILSAILNNEKKISNGDLVKKITTSSSVFKSIIYEFGKIYLFDLESLFEEIPEKNIRKKIIQNSSSNFCSNKDFFYLTSEFNDETRKRIRCDIKFIYAFEKIFRLIQPHRVALYYYQSKDIVLSVSLSRFCRSCEELCFYAWKDNKFLEHILEAEIFEMAKILFFYDCQFSSFSEKFFEKFLSLESIYIFRCSFESTVISYTTFAYIQSLVSILNDIIKSREFSKYLYCSSNRPYKFETFDVKKIINENRNSISQEALNCTKYQIYFSYKIIIDFFVAFKLSILNLGKTEKIGLCFHDISMNELKIQSLDISNNIKFLGICKSKLTDAFLSNILLFPNLKQIKISASSLIFRKQPRSYANHLIMHELVITACKFENPNGIFEFINSMPNVKKFIFHSNDNFSFCLKIFKKNRMKLDNLEYFHIGEIGNYISDYLAFTGLSSIIILKLIVPSQAGSLHKLFFNKRFNNLKWLAIDSFKIESMDKKSLANCITLRVLAVYHSKCKKIYFSELFDRKKEYSLEKIILQDIPIRNLDIVFISNLKHLKVLGIYGAHLNFNLINVFRLFSASSFKQKIKLYFDGKYSLNESIHHFKELSGIEIENKIVWYENDQLIYQF</sequence>
<evidence type="ECO:0000313" key="2">
    <source>
        <dbReference type="Proteomes" id="UP000292362"/>
    </source>
</evidence>
<comment type="caution">
    <text evidence="1">The sequence shown here is derived from an EMBL/GenBank/DDBJ whole genome shotgun (WGS) entry which is preliminary data.</text>
</comment>
<dbReference type="Proteomes" id="UP000292362">
    <property type="component" value="Unassembled WGS sequence"/>
</dbReference>
<name>A0A4Q9L280_9MICR</name>
<dbReference type="Gene3D" id="3.80.10.10">
    <property type="entry name" value="Ribonuclease Inhibitor"/>
    <property type="match status" value="1"/>
</dbReference>